<dbReference type="Pfam" id="PF13630">
    <property type="entry name" value="SdpI"/>
    <property type="match status" value="1"/>
</dbReference>
<feature type="transmembrane region" description="Helical" evidence="1">
    <location>
        <begin position="194"/>
        <end position="213"/>
    </location>
</feature>
<dbReference type="InterPro" id="IPR026272">
    <property type="entry name" value="SdpI"/>
</dbReference>
<comment type="caution">
    <text evidence="3">The sequence shown here is derived from an EMBL/GenBank/DDBJ whole genome shotgun (WGS) entry which is preliminary data.</text>
</comment>
<feature type="domain" description="DUF1648" evidence="2">
    <location>
        <begin position="18"/>
        <end position="63"/>
    </location>
</feature>
<evidence type="ECO:0000313" key="4">
    <source>
        <dbReference type="Proteomes" id="UP000031189"/>
    </source>
</evidence>
<keyword evidence="4" id="KW-1185">Reference proteome</keyword>
<dbReference type="PANTHER" id="PTHR37810:SF5">
    <property type="entry name" value="IMMUNITY PROTEIN SDPI"/>
    <property type="match status" value="1"/>
</dbReference>
<feature type="transmembrane region" description="Helical" evidence="1">
    <location>
        <begin position="57"/>
        <end position="79"/>
    </location>
</feature>
<name>A0A0B3W4A1_9FIRM</name>
<keyword evidence="1" id="KW-0812">Transmembrane</keyword>
<dbReference type="EMBL" id="JWHR01000087">
    <property type="protein sequence ID" value="KHS57217.1"/>
    <property type="molecule type" value="Genomic_DNA"/>
</dbReference>
<dbReference type="InterPro" id="IPR025962">
    <property type="entry name" value="SdpI/YhfL"/>
</dbReference>
<dbReference type="Proteomes" id="UP000031189">
    <property type="component" value="Unassembled WGS sequence"/>
</dbReference>
<dbReference type="InterPro" id="IPR012867">
    <property type="entry name" value="DUF1648"/>
</dbReference>
<dbReference type="STRING" id="1577792.QX51_09710"/>
<proteinExistence type="predicted"/>
<evidence type="ECO:0000313" key="3">
    <source>
        <dbReference type="EMBL" id="KHS57217.1"/>
    </source>
</evidence>
<dbReference type="Pfam" id="PF07853">
    <property type="entry name" value="DUF1648"/>
    <property type="match status" value="1"/>
</dbReference>
<dbReference type="OrthoDB" id="9808690at2"/>
<feature type="transmembrane region" description="Helical" evidence="1">
    <location>
        <begin position="12"/>
        <end position="33"/>
    </location>
</feature>
<accession>A0A0B3W4A1</accession>
<dbReference type="PIRSF" id="PIRSF038959">
    <property type="entry name" value="SdpI"/>
    <property type="match status" value="1"/>
</dbReference>
<organism evidence="3 4">
    <name type="scientific">Terrisporobacter othiniensis</name>
    <dbReference type="NCBI Taxonomy" id="1577792"/>
    <lineage>
        <taxon>Bacteria</taxon>
        <taxon>Bacillati</taxon>
        <taxon>Bacillota</taxon>
        <taxon>Clostridia</taxon>
        <taxon>Peptostreptococcales</taxon>
        <taxon>Peptostreptococcaceae</taxon>
        <taxon>Terrisporobacter</taxon>
    </lineage>
</organism>
<evidence type="ECO:0000259" key="2">
    <source>
        <dbReference type="Pfam" id="PF07853"/>
    </source>
</evidence>
<reference evidence="3 4" key="1">
    <citation type="submission" date="2014-12" db="EMBL/GenBank/DDBJ databases">
        <title>Draft genome sequence of Terrisporobacter sp. 08-306576, isolated from the blood culture of a bacteremia patient.</title>
        <authorList>
            <person name="Lund L.C."/>
            <person name="Sydenham T.V."/>
            <person name="Hogh S.V."/>
            <person name="Skov M.N."/>
            <person name="Kemp M."/>
            <person name="Justesen U.S."/>
        </authorList>
    </citation>
    <scope>NUCLEOTIDE SEQUENCE [LARGE SCALE GENOMIC DNA]</scope>
    <source>
        <strain evidence="3 4">08-306576</strain>
    </source>
</reference>
<feature type="transmembrane region" description="Helical" evidence="1">
    <location>
        <begin position="170"/>
        <end position="188"/>
    </location>
</feature>
<feature type="transmembrane region" description="Helical" evidence="1">
    <location>
        <begin position="123"/>
        <end position="145"/>
    </location>
</feature>
<feature type="transmembrane region" description="Helical" evidence="1">
    <location>
        <begin position="91"/>
        <end position="111"/>
    </location>
</feature>
<keyword evidence="1" id="KW-1133">Transmembrane helix</keyword>
<keyword evidence="1" id="KW-0472">Membrane</keyword>
<protein>
    <recommendedName>
        <fullName evidence="2">DUF1648 domain-containing protein</fullName>
    </recommendedName>
</protein>
<dbReference type="PANTHER" id="PTHR37810">
    <property type="entry name" value="IMMUNITY PROTEIN SDPI"/>
    <property type="match status" value="1"/>
</dbReference>
<sequence>MRKIKKINEIVKAFYNIFGALPLLITLYIYPLIPDEIPIHYWMNGTIDRWGSKNELFIVPMIIFLLFVIFQPKLFYLSFNSESEDKITRWNNYYFLIILNILVYTNIYISLNYQTCLDNFNFYNFFACAICFLFGFYGSYIPNCIRTSSFSIRNKYTLENHIIWDKTHKFCGKLWFTGSIIFFPMLLFSNNYHLLIIAIIMICTFFIPPIIYIKYLHEKYIKGQLEDHSHKKRIQHSH</sequence>
<dbReference type="AlphaFoldDB" id="A0A0B3W4A1"/>
<gene>
    <name evidence="3" type="ORF">QX51_09710</name>
</gene>
<dbReference type="GO" id="GO:0009636">
    <property type="term" value="P:response to toxic substance"/>
    <property type="evidence" value="ECO:0007669"/>
    <property type="project" value="TreeGrafter"/>
</dbReference>
<dbReference type="RefSeq" id="WP_039679707.1">
    <property type="nucleotide sequence ID" value="NZ_JWHR01000087.1"/>
</dbReference>
<evidence type="ECO:0000256" key="1">
    <source>
        <dbReference type="SAM" id="Phobius"/>
    </source>
</evidence>